<accession>A0A1J9RBU3</accession>
<protein>
    <submittedName>
        <fullName evidence="2">Uncharacterized protein</fullName>
    </submittedName>
</protein>
<gene>
    <name evidence="2" type="ORF">BKCO1_6900047</name>
</gene>
<feature type="compositionally biased region" description="Acidic residues" evidence="1">
    <location>
        <begin position="7"/>
        <end position="21"/>
    </location>
</feature>
<dbReference type="GeneID" id="31018729"/>
<evidence type="ECO:0000313" key="3">
    <source>
        <dbReference type="Proteomes" id="UP000183809"/>
    </source>
</evidence>
<evidence type="ECO:0000313" key="2">
    <source>
        <dbReference type="EMBL" id="OJD29931.1"/>
    </source>
</evidence>
<dbReference type="Proteomes" id="UP000183809">
    <property type="component" value="Unassembled WGS sequence"/>
</dbReference>
<evidence type="ECO:0000256" key="1">
    <source>
        <dbReference type="SAM" id="MobiDB-lite"/>
    </source>
</evidence>
<comment type="caution">
    <text evidence="2">The sequence shown here is derived from an EMBL/GenBank/DDBJ whole genome shotgun (WGS) entry which is preliminary data.</text>
</comment>
<name>A0A1J9RBU3_9PEZI</name>
<sequence length="113" mass="12369">MGAAAPVDEELEDEEVLLEPENESKLPLEVEVLEAEAEAALPELERLEVAVAEPDLEEEVELLLCLGKEDVSQFADANGQRGSKKSTYALAAAQNWVTWFWTDDLVGSLGQLL</sequence>
<dbReference type="EMBL" id="MNUE01000069">
    <property type="protein sequence ID" value="OJD29931.1"/>
    <property type="molecule type" value="Genomic_DNA"/>
</dbReference>
<organism evidence="2 3">
    <name type="scientific">Diplodia corticola</name>
    <dbReference type="NCBI Taxonomy" id="236234"/>
    <lineage>
        <taxon>Eukaryota</taxon>
        <taxon>Fungi</taxon>
        <taxon>Dikarya</taxon>
        <taxon>Ascomycota</taxon>
        <taxon>Pezizomycotina</taxon>
        <taxon>Dothideomycetes</taxon>
        <taxon>Dothideomycetes incertae sedis</taxon>
        <taxon>Botryosphaeriales</taxon>
        <taxon>Botryosphaeriaceae</taxon>
        <taxon>Diplodia</taxon>
    </lineage>
</organism>
<dbReference type="RefSeq" id="XP_020126191.1">
    <property type="nucleotide sequence ID" value="XM_020278468.1"/>
</dbReference>
<reference evidence="2 3" key="1">
    <citation type="submission" date="2016-10" db="EMBL/GenBank/DDBJ databases">
        <title>Proteomics and genomics reveal pathogen-plant mechanisms compatible with a hemibiotrophic lifestyle of Diplodia corticola.</title>
        <authorList>
            <person name="Fernandes I."/>
            <person name="De Jonge R."/>
            <person name="Van De Peer Y."/>
            <person name="Devreese B."/>
            <person name="Alves A."/>
            <person name="Esteves A.C."/>
        </authorList>
    </citation>
    <scope>NUCLEOTIDE SEQUENCE [LARGE SCALE GENOMIC DNA]</scope>
    <source>
        <strain evidence="2 3">CBS 112549</strain>
    </source>
</reference>
<proteinExistence type="predicted"/>
<keyword evidence="3" id="KW-1185">Reference proteome</keyword>
<dbReference type="AlphaFoldDB" id="A0A1J9RBU3"/>
<feature type="region of interest" description="Disordered" evidence="1">
    <location>
        <begin position="1"/>
        <end position="23"/>
    </location>
</feature>